<feature type="compositionally biased region" description="Basic and acidic residues" evidence="1">
    <location>
        <begin position="44"/>
        <end position="63"/>
    </location>
</feature>
<gene>
    <name evidence="2" type="ORF">F2Q70_00041069</name>
</gene>
<feature type="region of interest" description="Disordered" evidence="1">
    <location>
        <begin position="1"/>
        <end position="63"/>
    </location>
</feature>
<dbReference type="AlphaFoldDB" id="A0A8S9KAA5"/>
<dbReference type="EMBL" id="QGKY02000190">
    <property type="protein sequence ID" value="KAF2591069.1"/>
    <property type="molecule type" value="Genomic_DNA"/>
</dbReference>
<sequence>MHEESLTFRFQENNRDRAPSRRGEPPRMRSPTRATEEYVAAGNHRRDVAKRSHRRDVAERSHRRDEEIAFVEKRINRQILGREVPLYGPTILSHDEAVGILEWPHVSFNFIEGDEDASLTTPPQNYVIADADGRYISAFRPLVFQPGDEAYFVLGLPWAPSIPHCLRFWAGKDWLCSC</sequence>
<feature type="compositionally biased region" description="Basic and acidic residues" evidence="1">
    <location>
        <begin position="1"/>
        <end position="27"/>
    </location>
</feature>
<name>A0A8S9KAA5_BRACR</name>
<accession>A0A8S9KAA5</accession>
<protein>
    <submittedName>
        <fullName evidence="2">Uncharacterized protein</fullName>
    </submittedName>
</protein>
<organism evidence="2">
    <name type="scientific">Brassica cretica</name>
    <name type="common">Mustard</name>
    <dbReference type="NCBI Taxonomy" id="69181"/>
    <lineage>
        <taxon>Eukaryota</taxon>
        <taxon>Viridiplantae</taxon>
        <taxon>Streptophyta</taxon>
        <taxon>Embryophyta</taxon>
        <taxon>Tracheophyta</taxon>
        <taxon>Spermatophyta</taxon>
        <taxon>Magnoliopsida</taxon>
        <taxon>eudicotyledons</taxon>
        <taxon>Gunneridae</taxon>
        <taxon>Pentapetalae</taxon>
        <taxon>rosids</taxon>
        <taxon>malvids</taxon>
        <taxon>Brassicales</taxon>
        <taxon>Brassicaceae</taxon>
        <taxon>Brassiceae</taxon>
        <taxon>Brassica</taxon>
    </lineage>
</organism>
<evidence type="ECO:0000256" key="1">
    <source>
        <dbReference type="SAM" id="MobiDB-lite"/>
    </source>
</evidence>
<proteinExistence type="predicted"/>
<evidence type="ECO:0000313" key="2">
    <source>
        <dbReference type="EMBL" id="KAF2591069.1"/>
    </source>
</evidence>
<reference evidence="2" key="1">
    <citation type="submission" date="2019-12" db="EMBL/GenBank/DDBJ databases">
        <title>Genome sequencing and annotation of Brassica cretica.</title>
        <authorList>
            <person name="Studholme D.J."/>
            <person name="Sarris P.F."/>
        </authorList>
    </citation>
    <scope>NUCLEOTIDE SEQUENCE</scope>
    <source>
        <strain evidence="2">PFS-102/07</strain>
        <tissue evidence="2">Leaf</tissue>
    </source>
</reference>
<comment type="caution">
    <text evidence="2">The sequence shown here is derived from an EMBL/GenBank/DDBJ whole genome shotgun (WGS) entry which is preliminary data.</text>
</comment>